<proteinExistence type="predicted"/>
<protein>
    <submittedName>
        <fullName evidence="1">Uncharacterized protein</fullName>
    </submittedName>
</protein>
<comment type="caution">
    <text evidence="1">The sequence shown here is derived from an EMBL/GenBank/DDBJ whole genome shotgun (WGS) entry which is preliminary data.</text>
</comment>
<name>A0A5N5MBJ3_9ROSI</name>
<organism evidence="1 2">
    <name type="scientific">Salix brachista</name>
    <dbReference type="NCBI Taxonomy" id="2182728"/>
    <lineage>
        <taxon>Eukaryota</taxon>
        <taxon>Viridiplantae</taxon>
        <taxon>Streptophyta</taxon>
        <taxon>Embryophyta</taxon>
        <taxon>Tracheophyta</taxon>
        <taxon>Spermatophyta</taxon>
        <taxon>Magnoliopsida</taxon>
        <taxon>eudicotyledons</taxon>
        <taxon>Gunneridae</taxon>
        <taxon>Pentapetalae</taxon>
        <taxon>rosids</taxon>
        <taxon>fabids</taxon>
        <taxon>Malpighiales</taxon>
        <taxon>Salicaceae</taxon>
        <taxon>Saliceae</taxon>
        <taxon>Salix</taxon>
    </lineage>
</organism>
<keyword evidence="2" id="KW-1185">Reference proteome</keyword>
<reference evidence="2" key="1">
    <citation type="journal article" date="2019" name="Gigascience">
        <title>De novo genome assembly of the endangered Acer yangbiense, a plant species with extremely small populations endemic to Yunnan Province, China.</title>
        <authorList>
            <person name="Yang J."/>
            <person name="Wariss H.M."/>
            <person name="Tao L."/>
            <person name="Zhang R."/>
            <person name="Yun Q."/>
            <person name="Hollingsworth P."/>
            <person name="Dao Z."/>
            <person name="Luo G."/>
            <person name="Guo H."/>
            <person name="Ma Y."/>
            <person name="Sun W."/>
        </authorList>
    </citation>
    <scope>NUCLEOTIDE SEQUENCE [LARGE SCALE GENOMIC DNA]</scope>
    <source>
        <strain evidence="2">cv. br00</strain>
    </source>
</reference>
<sequence>MAIAEVSFNAEAFWPLFYASLSLQVLIKLQALQLFSIITCFCRYSSLILTSGSFYPESDQTNKLWQPHQGRVYDGRRKLSTDFQGPRMTNPDVY</sequence>
<dbReference type="Proteomes" id="UP000326939">
    <property type="component" value="Chromosome 6"/>
</dbReference>
<dbReference type="AlphaFoldDB" id="A0A5N5MBJ3"/>
<accession>A0A5N5MBJ3</accession>
<gene>
    <name evidence="1" type="ORF">DKX38_009748</name>
</gene>
<dbReference type="EMBL" id="VDCV01000006">
    <property type="protein sequence ID" value="KAB5552437.1"/>
    <property type="molecule type" value="Genomic_DNA"/>
</dbReference>
<evidence type="ECO:0000313" key="1">
    <source>
        <dbReference type="EMBL" id="KAB5552437.1"/>
    </source>
</evidence>
<evidence type="ECO:0000313" key="2">
    <source>
        <dbReference type="Proteomes" id="UP000326939"/>
    </source>
</evidence>